<reference evidence="1" key="1">
    <citation type="submission" date="2018-06" db="EMBL/GenBank/DDBJ databases">
        <authorList>
            <person name="Zhirakovskaya E."/>
        </authorList>
    </citation>
    <scope>NUCLEOTIDE SEQUENCE</scope>
</reference>
<sequence length="20" mass="2207">MQKHRGLINIGLLFVLIIGA</sequence>
<proteinExistence type="predicted"/>
<dbReference type="EMBL" id="UOEU01000146">
    <property type="protein sequence ID" value="VAW31055.1"/>
    <property type="molecule type" value="Genomic_DNA"/>
</dbReference>
<name>A0A3B0UJ60_9ZZZZ</name>
<protein>
    <submittedName>
        <fullName evidence="1">Uncharacterized protein</fullName>
    </submittedName>
</protein>
<organism evidence="1">
    <name type="scientific">hydrothermal vent metagenome</name>
    <dbReference type="NCBI Taxonomy" id="652676"/>
    <lineage>
        <taxon>unclassified sequences</taxon>
        <taxon>metagenomes</taxon>
        <taxon>ecological metagenomes</taxon>
    </lineage>
</organism>
<accession>A0A3B0UJ60</accession>
<gene>
    <name evidence="1" type="ORF">MNBD_CHLOROFLEXI01-2176</name>
</gene>
<evidence type="ECO:0000313" key="1">
    <source>
        <dbReference type="EMBL" id="VAW31055.1"/>
    </source>
</evidence>
<feature type="non-terminal residue" evidence="1">
    <location>
        <position position="20"/>
    </location>
</feature>
<dbReference type="AlphaFoldDB" id="A0A3B0UJ60"/>